<dbReference type="PANTHER" id="PTHR42899">
    <property type="entry name" value="SPERMATOGENESIS-ASSOCIATED PROTEIN 20"/>
    <property type="match status" value="1"/>
</dbReference>
<name>A0A839QHS6_9MICC</name>
<dbReference type="InterPro" id="IPR008928">
    <property type="entry name" value="6-hairpin_glycosidase_sf"/>
</dbReference>
<dbReference type="InterPro" id="IPR036249">
    <property type="entry name" value="Thioredoxin-like_sf"/>
</dbReference>
<dbReference type="AlphaFoldDB" id="A0A839QHS6"/>
<dbReference type="EMBL" id="JACHVS010000001">
    <property type="protein sequence ID" value="MBB2995928.1"/>
    <property type="molecule type" value="Genomic_DNA"/>
</dbReference>
<feature type="domain" description="Spermatogenesis-associated protein 20-like TRX" evidence="1">
    <location>
        <begin position="4"/>
        <end position="163"/>
    </location>
</feature>
<dbReference type="PANTHER" id="PTHR42899:SF1">
    <property type="entry name" value="SPERMATOGENESIS-ASSOCIATED PROTEIN 20"/>
    <property type="match status" value="1"/>
</dbReference>
<dbReference type="Pfam" id="PF03190">
    <property type="entry name" value="Thioredox_DsbH"/>
    <property type="match status" value="1"/>
</dbReference>
<dbReference type="InterPro" id="IPR004879">
    <property type="entry name" value="Ssp411-like_TRX"/>
</dbReference>
<gene>
    <name evidence="2" type="ORF">E9229_002119</name>
</gene>
<evidence type="ECO:0000313" key="2">
    <source>
        <dbReference type="EMBL" id="MBB2995928.1"/>
    </source>
</evidence>
<accession>A0A839QHS6</accession>
<dbReference type="InterPro" id="IPR024705">
    <property type="entry name" value="Ssp411"/>
</dbReference>
<dbReference type="Gene3D" id="3.40.30.10">
    <property type="entry name" value="Glutaredoxin"/>
    <property type="match status" value="1"/>
</dbReference>
<proteinExistence type="predicted"/>
<organism evidence="2 3">
    <name type="scientific">Paeniglutamicibacter cryotolerans</name>
    <dbReference type="NCBI Taxonomy" id="670079"/>
    <lineage>
        <taxon>Bacteria</taxon>
        <taxon>Bacillati</taxon>
        <taxon>Actinomycetota</taxon>
        <taxon>Actinomycetes</taxon>
        <taxon>Micrococcales</taxon>
        <taxon>Micrococcaceae</taxon>
        <taxon>Paeniglutamicibacter</taxon>
    </lineage>
</organism>
<keyword evidence="3" id="KW-1185">Reference proteome</keyword>
<dbReference type="PIRSF" id="PIRSF006402">
    <property type="entry name" value="UCP006402_thioredoxin"/>
    <property type="match status" value="1"/>
</dbReference>
<comment type="caution">
    <text evidence="2">The sequence shown here is derived from an EMBL/GenBank/DDBJ whole genome shotgun (WGS) entry which is preliminary data.</text>
</comment>
<dbReference type="GO" id="GO:0005975">
    <property type="term" value="P:carbohydrate metabolic process"/>
    <property type="evidence" value="ECO:0007669"/>
    <property type="project" value="InterPro"/>
</dbReference>
<dbReference type="SUPFAM" id="SSF52833">
    <property type="entry name" value="Thioredoxin-like"/>
    <property type="match status" value="1"/>
</dbReference>
<protein>
    <recommendedName>
        <fullName evidence="1">Spermatogenesis-associated protein 20-like TRX domain-containing protein</fullName>
    </recommendedName>
</protein>
<dbReference type="Proteomes" id="UP000523000">
    <property type="component" value="Unassembled WGS sequence"/>
</dbReference>
<dbReference type="RefSeq" id="WP_183511121.1">
    <property type="nucleotide sequence ID" value="NZ_BAABGK010000042.1"/>
</dbReference>
<evidence type="ECO:0000259" key="1">
    <source>
        <dbReference type="Pfam" id="PF03190"/>
    </source>
</evidence>
<evidence type="ECO:0000313" key="3">
    <source>
        <dbReference type="Proteomes" id="UP000523000"/>
    </source>
</evidence>
<dbReference type="CDD" id="cd02955">
    <property type="entry name" value="SSP411"/>
    <property type="match status" value="1"/>
</dbReference>
<sequence>MASRIAAEASAYLRQHADQPVDWWPYGSAAFASARERDVPVFLSIGYAACHWCHVMAGESFADASTAAYLNEHFVAIKVDREERPDVDNTYMAATQTLTGAGGWPMSVFAFPDGRAFHAGTYFPPVPRSGTPSFMQVLAAVREAWEIRRPELEVQADTLAAHLGSVADGQRAMLSAVLAAPGGSEPRHEALDAALDKLLEIEDPTGGFSPAPKFPPNPALDFLLQFAAGPSPRAPEALSLAGRTLEKMALGALHDLPGGGFSRYCVDGQWRVPHFEKMLYDNAQLLGLYSRFAALTPDPGQRELATRAATGIVTWLCRDMVLPGGAFASSLDADVIEADGSHAEGSCYLFSDEQLAELVPKQWAVLAPLLDGRTLESEIPDQDTAHTLAFAVLPVPSQWLAWDAAVPALLAARSARPQPSRDEKVVAAWNGLAIQGLALAAVLLGDAAALDLAQAAAARLWEGHWDASRSGAPLLRVSYPGSAASGVPGLLEDYAAVALGFQALAVASGEERWQKRAALLLDAALELFILDGLPVESASGDAMLLAARSGRSSIEALDDALPSAVALLCSALLDRAGTLAAAGTGGEDPHGSVERGRVSALLGFVPRLAGRVPHAMGASLAVLARLGAGTGTELVLTGGTTEQRAGARALGMLAGVAQPVGAQQRPAAPDGGLAAYVCRGGVCLAPVSGLAALRGVLLPYLPGA</sequence>
<dbReference type="SUPFAM" id="SSF48208">
    <property type="entry name" value="Six-hairpin glycosidases"/>
    <property type="match status" value="1"/>
</dbReference>
<reference evidence="2 3" key="1">
    <citation type="submission" date="2020-08" db="EMBL/GenBank/DDBJ databases">
        <title>Sequencing the genomes of 1000 actinobacteria strains.</title>
        <authorList>
            <person name="Klenk H.-P."/>
        </authorList>
    </citation>
    <scope>NUCLEOTIDE SEQUENCE [LARGE SCALE GENOMIC DNA]</scope>
    <source>
        <strain evidence="2 3">DSM 22826</strain>
    </source>
</reference>